<reference evidence="7" key="1">
    <citation type="submission" date="2019-01" db="EMBL/GenBank/DDBJ databases">
        <title>Cytophagaceae bacterium strain CAR-16.</title>
        <authorList>
            <person name="Chen W.-M."/>
        </authorList>
    </citation>
    <scope>NUCLEOTIDE SEQUENCE [LARGE SCALE GENOMIC DNA]</scope>
    <source>
        <strain evidence="7">CHR27</strain>
    </source>
</reference>
<feature type="domain" description="NlpC/P60" evidence="5">
    <location>
        <begin position="1"/>
        <end position="136"/>
    </location>
</feature>
<sequence length="136" mass="14286">MKRAERIVAAARALIGAPFRLHGRSAETGVDCIGLAVLVLGRAGHQRLGSGSVPAAYSVRGGTLERFVAGMRAVGLRRVHAARPGDLVLTRAGVAQFHLMVATGAGHVHADASLGKVVEMPGHSPWPVIAQFRWGR</sequence>
<dbReference type="InterPro" id="IPR000064">
    <property type="entry name" value="NLP_P60_dom"/>
</dbReference>
<comment type="caution">
    <text evidence="6">The sequence shown here is derived from an EMBL/GenBank/DDBJ whole genome shotgun (WGS) entry which is preliminary data.</text>
</comment>
<dbReference type="Gene3D" id="3.90.1720.10">
    <property type="entry name" value="endopeptidase domain like (from Nostoc punctiforme)"/>
    <property type="match status" value="1"/>
</dbReference>
<dbReference type="PROSITE" id="PS51935">
    <property type="entry name" value="NLPC_P60"/>
    <property type="match status" value="1"/>
</dbReference>
<name>A0A4Q1KKH8_9SPHN</name>
<dbReference type="InterPro" id="IPR038765">
    <property type="entry name" value="Papain-like_cys_pep_sf"/>
</dbReference>
<dbReference type="OrthoDB" id="8481272at2"/>
<keyword evidence="4" id="KW-0788">Thiol protease</keyword>
<dbReference type="EMBL" id="SBKP01000002">
    <property type="protein sequence ID" value="RXR30348.1"/>
    <property type="molecule type" value="Genomic_DNA"/>
</dbReference>
<keyword evidence="2" id="KW-0645">Protease</keyword>
<proteinExistence type="inferred from homology"/>
<evidence type="ECO:0000256" key="4">
    <source>
        <dbReference type="ARBA" id="ARBA00022807"/>
    </source>
</evidence>
<evidence type="ECO:0000256" key="1">
    <source>
        <dbReference type="ARBA" id="ARBA00007074"/>
    </source>
</evidence>
<dbReference type="Proteomes" id="UP000290958">
    <property type="component" value="Unassembled WGS sequence"/>
</dbReference>
<protein>
    <submittedName>
        <fullName evidence="6">Peptidoglycan endopeptidase</fullName>
    </submittedName>
</protein>
<evidence type="ECO:0000256" key="2">
    <source>
        <dbReference type="ARBA" id="ARBA00022670"/>
    </source>
</evidence>
<dbReference type="SUPFAM" id="SSF54001">
    <property type="entry name" value="Cysteine proteinases"/>
    <property type="match status" value="1"/>
</dbReference>
<keyword evidence="7" id="KW-1185">Reference proteome</keyword>
<dbReference type="GO" id="GO:0006508">
    <property type="term" value="P:proteolysis"/>
    <property type="evidence" value="ECO:0007669"/>
    <property type="project" value="UniProtKB-KW"/>
</dbReference>
<evidence type="ECO:0000256" key="3">
    <source>
        <dbReference type="ARBA" id="ARBA00022801"/>
    </source>
</evidence>
<dbReference type="AlphaFoldDB" id="A0A4Q1KKH8"/>
<evidence type="ECO:0000313" key="6">
    <source>
        <dbReference type="EMBL" id="RXR30348.1"/>
    </source>
</evidence>
<keyword evidence="3" id="KW-0378">Hydrolase</keyword>
<gene>
    <name evidence="6" type="ORF">EQG66_03185</name>
</gene>
<dbReference type="GO" id="GO:0008234">
    <property type="term" value="F:cysteine-type peptidase activity"/>
    <property type="evidence" value="ECO:0007669"/>
    <property type="project" value="UniProtKB-KW"/>
</dbReference>
<evidence type="ECO:0000259" key="5">
    <source>
        <dbReference type="PROSITE" id="PS51935"/>
    </source>
</evidence>
<dbReference type="RefSeq" id="WP_129403098.1">
    <property type="nucleotide sequence ID" value="NZ_SBKP01000002.1"/>
</dbReference>
<accession>A0A4Q1KKH8</accession>
<evidence type="ECO:0000313" key="7">
    <source>
        <dbReference type="Proteomes" id="UP000290958"/>
    </source>
</evidence>
<organism evidence="6 7">
    <name type="scientific">Sphingobium fluviale</name>
    <dbReference type="NCBI Taxonomy" id="2506423"/>
    <lineage>
        <taxon>Bacteria</taxon>
        <taxon>Pseudomonadati</taxon>
        <taxon>Pseudomonadota</taxon>
        <taxon>Alphaproteobacteria</taxon>
        <taxon>Sphingomonadales</taxon>
        <taxon>Sphingomonadaceae</taxon>
        <taxon>Sphingobium</taxon>
    </lineage>
</organism>
<comment type="similarity">
    <text evidence="1">Belongs to the peptidase C40 family.</text>
</comment>